<dbReference type="Proteomes" id="UP000275076">
    <property type="component" value="Unassembled WGS sequence"/>
</dbReference>
<sequence length="38" mass="4467">MSKYSDKWKWKVVQEYLEGPLGYKQLACKYGVPNKTSI</sequence>
<protein>
    <submittedName>
        <fullName evidence="1">IS3 family transposase</fullName>
    </submittedName>
</protein>
<evidence type="ECO:0000313" key="1">
    <source>
        <dbReference type="EMBL" id="RSL29913.1"/>
    </source>
</evidence>
<dbReference type="InterPro" id="IPR010921">
    <property type="entry name" value="Trp_repressor/repl_initiator"/>
</dbReference>
<dbReference type="OrthoDB" id="5690222at2"/>
<name>A0A428MUT4_9BACI</name>
<accession>A0A428MUT4</accession>
<gene>
    <name evidence="1" type="ORF">D7Z54_28665</name>
</gene>
<dbReference type="SUPFAM" id="SSF48295">
    <property type="entry name" value="TrpR-like"/>
    <property type="match status" value="1"/>
</dbReference>
<evidence type="ECO:0000313" key="2">
    <source>
        <dbReference type="Proteomes" id="UP000275076"/>
    </source>
</evidence>
<comment type="caution">
    <text evidence="1">The sequence shown here is derived from an EMBL/GenBank/DDBJ whole genome shotgun (WGS) entry which is preliminary data.</text>
</comment>
<keyword evidence="2" id="KW-1185">Reference proteome</keyword>
<dbReference type="EMBL" id="RBVX01000047">
    <property type="protein sequence ID" value="RSL29913.1"/>
    <property type="molecule type" value="Genomic_DNA"/>
</dbReference>
<organism evidence="1 2">
    <name type="scientific">Salibacterium salarium</name>
    <dbReference type="NCBI Taxonomy" id="284579"/>
    <lineage>
        <taxon>Bacteria</taxon>
        <taxon>Bacillati</taxon>
        <taxon>Bacillota</taxon>
        <taxon>Bacilli</taxon>
        <taxon>Bacillales</taxon>
        <taxon>Bacillaceae</taxon>
    </lineage>
</organism>
<reference evidence="1 2" key="1">
    <citation type="submission" date="2018-10" db="EMBL/GenBank/DDBJ databases">
        <title>Draft genome sequence of Bacillus salarius IM0101, isolated from a hypersaline soil in Inner Mongolia, China.</title>
        <authorList>
            <person name="Yamprayoonswat W."/>
            <person name="Boonvisut S."/>
            <person name="Jumpathong W."/>
            <person name="Sittihan S."/>
            <person name="Ruangsuj P."/>
            <person name="Wanthongcharoen S."/>
            <person name="Thongpramul N."/>
            <person name="Pimmason S."/>
            <person name="Yu B."/>
            <person name="Yasawong M."/>
        </authorList>
    </citation>
    <scope>NUCLEOTIDE SEQUENCE [LARGE SCALE GENOMIC DNA]</scope>
    <source>
        <strain evidence="1 2">IM0101</strain>
    </source>
</reference>
<dbReference type="GO" id="GO:0043565">
    <property type="term" value="F:sequence-specific DNA binding"/>
    <property type="evidence" value="ECO:0007669"/>
    <property type="project" value="InterPro"/>
</dbReference>
<proteinExistence type="predicted"/>
<dbReference type="AlphaFoldDB" id="A0A428MUT4"/>